<keyword evidence="9" id="KW-0677">Repeat</keyword>
<dbReference type="SUPFAM" id="SSF52058">
    <property type="entry name" value="L domain-like"/>
    <property type="match status" value="2"/>
</dbReference>
<keyword evidence="8" id="KW-0732">Signal</keyword>
<feature type="compositionally biased region" description="Basic and acidic residues" evidence="22">
    <location>
        <begin position="10"/>
        <end position="19"/>
    </location>
</feature>
<sequence>MGRRTVNNMRWREHQRNENDDGSVATTTTKTANESSTSILNSLCYSCRICQADEAGRDKNENTVGYRCEICERLQGSVGDDDVDDLSTNEEEEKKKKDEEDHRGKRRSRLFSRGFFNASSKLEPLAMDCGRRQSDVGQWLRCASSVVRWRRFTKSFSFSFKNYFNASSSSSTSSSSSSSSSSPSSSSSSLSSTTTTRRPSCCSSLSVLFRNLSTINVSTIFFIVLFIANLNYASTTSAHGVYDTSDNRYYNSNGRHTQHFDHAVRDISSSSSSSSAVAAAASTSSSSTSSSAKRTVCQSVDVRNSVNQFSRLEGCRVVEGFVQILLIDHANDTSYANLTFPDLVEITGYLLLYRVNGLRSVGHLFPNLTVIRGHSLFINYALVAFEMMHLQEIGLHSLTNIGRGSVRFEKNPALCYVDTIDWDLIIGVGKGEHVISGNKPRNGCPVCEKHCPTRSTKKDETLCWNRQYCQHVCDKSCGISACNNSMPGKCCHSSCLGSCTGTGSQDCAVCRDVIVDGNRCANSCPENTYMFLNRRCVQENECRKMKKPREAFDIVKEHPYKPFNNTCVIECPPGYMDEEVNGKATCKKCDGLCLKECSGTNVDSIASAQKLRGCTHITGSLEIQIRGGKNIVKELEDSLSMIEEIDGYLKIVRSFPLISLNFLKNLHTIHGKELESGKYTFVVLDNQNLQELWDMESHKSMRILANNGPVKVFFHFNPKLCLDTIEKFRKGAGLPEFSDLEVAPNSNGDKVACNVTKLHTRVQKKTSNAALIAWEPFDHHDQRSLLGYVVYFIEAPNNVTMYDGRDACGGDGWRVDDVSAAESSDRTIHQNGTDSETTEYYSLLTQLKPYTQYAFYVKTYTIATERSGAQSDLHYFTTDPDAPSVPRSLYAYSNASNELVITWEPPLHKNGNLTHYRIIGRWEKDDRAFLDQRNYCNEPLNFRETKPMTTPDEAAHPKPTENKRPSSTNGDEIETDDSKCKCIDDKDLREKEVSSSIAFEDALHNQVYVKRPSSDRRRRDVSEIVKTAKMWQEQNVSYSYPEDKDNALTDDMVNGSISLFNRTVYGQTNYAVKNLRHYAVYTIEVQACREPVPNESQSNYCSTKSIKTARTEPLISADDIPNNTFDLEVITGNNSRSMVKLSWEEPPNPNGLIVTYQIEYKKIDFQNVKAMVICIPWREFVDDGHVYVLNALPPGNYSLRLRATSLYGNGAYTVTKHFYIEELNAGGSHPYLWPLLSVFILSVLILGGGYALKRKFMPNSSEMRLFATVNPEYVSTVYVPDDWEVPRKKIELLRELGNGSFGMVYEGVAKDVVKGKPEVKCAVKTVNENATDRERIEFLNEASVMKAFNTHHVVRLLGVVSVGQPTLVVMELMVNGDLKTYLRSHRPDVCENFSKQPPTLKRILQMAIEIADGMSYLSAKKFVHRDLAARNCMVAEDMTVKIGDFGMTRDIYETDYYRKGTKGLLPVRWMAPESLKDGVFTSYSDVWSYGVVLWEMVTLASQPYQGLSNDQVLRYVIDGGVMERPENCPDSLYNLMRRTWNHKPNQRPTFIDIATMLLTEVNVETFERVSFYHSPEGIEARNQNASHSPQTDKDLEMETLRNLQDEEADQEGSEESPLREDFGDFASFEPSGPNSIKISSNPIYGATTRNDNSKVSPNFHEFNSSKVPLKADFDDFEGASMESLRSSRDTLDLPFAEDSLKSVKNSPFVDKRNNSRVNSTGDNSVLGKNSINPNNVVKRNFSESPRFSKIKSEDPDYENKSPEVFVTSGDTIKNTNVHRVEFPSIDGIDDKNINDNGGNKSKVDYKSNNKQEGLNNGYISGKTTQC</sequence>
<evidence type="ECO:0000256" key="17">
    <source>
        <dbReference type="ARBA" id="ARBA00023180"/>
    </source>
</evidence>
<feature type="compositionally biased region" description="Polar residues" evidence="22">
    <location>
        <begin position="1715"/>
        <end position="1738"/>
    </location>
</feature>
<dbReference type="InterPro" id="IPR000494">
    <property type="entry name" value="Rcpt_L-dom"/>
</dbReference>
<dbReference type="InterPro" id="IPR011009">
    <property type="entry name" value="Kinase-like_dom_sf"/>
</dbReference>
<dbReference type="Gene3D" id="1.10.510.10">
    <property type="entry name" value="Transferase(Phosphotransferase) domain 1"/>
    <property type="match status" value="1"/>
</dbReference>
<evidence type="ECO:0000256" key="10">
    <source>
        <dbReference type="ARBA" id="ARBA00022741"/>
    </source>
</evidence>
<dbReference type="InterPro" id="IPR003961">
    <property type="entry name" value="FN3_dom"/>
</dbReference>
<evidence type="ECO:0000256" key="14">
    <source>
        <dbReference type="ARBA" id="ARBA00023136"/>
    </source>
</evidence>
<dbReference type="Gene3D" id="2.10.220.10">
    <property type="entry name" value="Hormone Receptor, Insulin-like Growth Factor Receptor 1, Chain A, domain 2"/>
    <property type="match status" value="1"/>
</dbReference>
<dbReference type="Pfam" id="PF00757">
    <property type="entry name" value="Furin-like"/>
    <property type="match status" value="1"/>
</dbReference>
<dbReference type="SMART" id="SM00219">
    <property type="entry name" value="TyrKc"/>
    <property type="match status" value="1"/>
</dbReference>
<keyword evidence="6 21" id="KW-0812">Transmembrane</keyword>
<dbReference type="Proteomes" id="UP000829291">
    <property type="component" value="Chromosome 7"/>
</dbReference>
<feature type="compositionally biased region" description="Acidic residues" evidence="22">
    <location>
        <begin position="1605"/>
        <end position="1614"/>
    </location>
</feature>
<dbReference type="PROSITE" id="PS50011">
    <property type="entry name" value="PROTEIN_KINASE_DOM"/>
    <property type="match status" value="1"/>
</dbReference>
<dbReference type="PROSITE" id="PS00239">
    <property type="entry name" value="RECEPTOR_TYR_KIN_II"/>
    <property type="match status" value="1"/>
</dbReference>
<feature type="compositionally biased region" description="Low complexity" evidence="22">
    <location>
        <begin position="23"/>
        <end position="33"/>
    </location>
</feature>
<evidence type="ECO:0000256" key="2">
    <source>
        <dbReference type="ARBA" id="ARBA00004479"/>
    </source>
</evidence>
<feature type="compositionally biased region" description="Polar residues" evidence="22">
    <location>
        <begin position="1810"/>
        <end position="1826"/>
    </location>
</feature>
<feature type="region of interest" description="Disordered" evidence="22">
    <location>
        <begin position="1"/>
        <end position="33"/>
    </location>
</feature>
<feature type="transmembrane region" description="Helical" evidence="23">
    <location>
        <begin position="207"/>
        <end position="228"/>
    </location>
</feature>
<dbReference type="InterPro" id="IPR050122">
    <property type="entry name" value="RTK"/>
</dbReference>
<keyword evidence="14 23" id="KW-0472">Membrane</keyword>
<dbReference type="Gene3D" id="3.30.200.20">
    <property type="entry name" value="Phosphorylase Kinase, domain 1"/>
    <property type="match status" value="1"/>
</dbReference>
<accession>A0ABM3GML7</accession>
<dbReference type="InterPro" id="IPR013783">
    <property type="entry name" value="Ig-like_fold"/>
</dbReference>
<dbReference type="Pfam" id="PF01030">
    <property type="entry name" value="Recep_L_domain"/>
    <property type="match status" value="2"/>
</dbReference>
<evidence type="ECO:0000256" key="1">
    <source>
        <dbReference type="ARBA" id="ARBA00001936"/>
    </source>
</evidence>
<keyword evidence="12 20" id="KW-0067">ATP-binding</keyword>
<evidence type="ECO:0000259" key="24">
    <source>
        <dbReference type="PROSITE" id="PS50011"/>
    </source>
</evidence>
<evidence type="ECO:0000256" key="4">
    <source>
        <dbReference type="ARBA" id="ARBA00022679"/>
    </source>
</evidence>
<dbReference type="PROSITE" id="PS00107">
    <property type="entry name" value="PROTEIN_KINASE_ATP"/>
    <property type="match status" value="1"/>
</dbReference>
<feature type="compositionally biased region" description="Basic and acidic residues" evidence="22">
    <location>
        <begin position="953"/>
        <end position="964"/>
    </location>
</feature>
<dbReference type="Gene3D" id="3.80.20.20">
    <property type="entry name" value="Receptor L-domain"/>
    <property type="match status" value="2"/>
</dbReference>
<feature type="domain" description="Protein kinase" evidence="24">
    <location>
        <begin position="1290"/>
        <end position="1559"/>
    </location>
</feature>
<comment type="subcellular location">
    <subcellularLocation>
        <location evidence="2">Membrane</location>
        <topology evidence="2">Single-pass type I membrane protein</topology>
    </subcellularLocation>
</comment>
<feature type="domain" description="Fibronectin type-III" evidence="25">
    <location>
        <begin position="1123"/>
        <end position="1223"/>
    </location>
</feature>
<feature type="compositionally biased region" description="Polar residues" evidence="22">
    <location>
        <begin position="1632"/>
        <end position="1643"/>
    </location>
</feature>
<evidence type="ECO:0000256" key="8">
    <source>
        <dbReference type="ARBA" id="ARBA00022729"/>
    </source>
</evidence>
<feature type="region of interest" description="Disordered" evidence="22">
    <location>
        <begin position="940"/>
        <end position="977"/>
    </location>
</feature>
<dbReference type="PROSITE" id="PS00109">
    <property type="entry name" value="PROTEIN_KINASE_TYR"/>
    <property type="match status" value="1"/>
</dbReference>
<keyword evidence="3 21" id="KW-0597">Phosphoprotein</keyword>
<dbReference type="GeneID" id="107217407"/>
<evidence type="ECO:0000256" key="12">
    <source>
        <dbReference type="ARBA" id="ARBA00022840"/>
    </source>
</evidence>
<dbReference type="SUPFAM" id="SSF57184">
    <property type="entry name" value="Growth factor receptor domain"/>
    <property type="match status" value="1"/>
</dbReference>
<evidence type="ECO:0000256" key="22">
    <source>
        <dbReference type="SAM" id="MobiDB-lite"/>
    </source>
</evidence>
<gene>
    <name evidence="27 28 29" type="primary">LOC107217407</name>
</gene>
<dbReference type="InterPro" id="IPR008266">
    <property type="entry name" value="Tyr_kinase_AS"/>
</dbReference>
<dbReference type="InterPro" id="IPR000719">
    <property type="entry name" value="Prot_kinase_dom"/>
</dbReference>
<keyword evidence="16 21" id="KW-0675">Receptor</keyword>
<keyword evidence="10 20" id="KW-0547">Nucleotide-binding</keyword>
<evidence type="ECO:0000256" key="11">
    <source>
        <dbReference type="ARBA" id="ARBA00022777"/>
    </source>
</evidence>
<evidence type="ECO:0000256" key="16">
    <source>
        <dbReference type="ARBA" id="ARBA00023170"/>
    </source>
</evidence>
<evidence type="ECO:0000256" key="18">
    <source>
        <dbReference type="ARBA" id="ARBA00023211"/>
    </source>
</evidence>
<dbReference type="Gene3D" id="2.60.40.10">
    <property type="entry name" value="Immunoglobulins"/>
    <property type="match status" value="3"/>
</dbReference>
<dbReference type="InterPro" id="IPR001245">
    <property type="entry name" value="Ser-Thr/Tyr_kinase_cat_dom"/>
</dbReference>
<reference evidence="27 28" key="1">
    <citation type="submission" date="2025-05" db="UniProtKB">
        <authorList>
            <consortium name="RefSeq"/>
        </authorList>
    </citation>
    <scope>IDENTIFICATION</scope>
    <source>
        <tissue evidence="27 28">Thorax and Abdomen</tissue>
    </source>
</reference>
<dbReference type="InterPro" id="IPR036941">
    <property type="entry name" value="Rcpt_L-dom_sf"/>
</dbReference>
<dbReference type="PANTHER" id="PTHR24416:SF525">
    <property type="entry name" value="INSULIN-LIKE RECEPTOR"/>
    <property type="match status" value="1"/>
</dbReference>
<dbReference type="CDD" id="cd00063">
    <property type="entry name" value="FN3"/>
    <property type="match status" value="3"/>
</dbReference>
<dbReference type="RefSeq" id="XP_046601514.1">
    <property type="nucleotide sequence ID" value="XM_046745558.1"/>
</dbReference>
<dbReference type="SUPFAM" id="SSF56112">
    <property type="entry name" value="Protein kinase-like (PK-like)"/>
    <property type="match status" value="1"/>
</dbReference>
<evidence type="ECO:0000256" key="5">
    <source>
        <dbReference type="ARBA" id="ARBA00022685"/>
    </source>
</evidence>
<name>A0ABM3GML7_NEOLC</name>
<dbReference type="InterPro" id="IPR017441">
    <property type="entry name" value="Protein_kinase_ATP_BS"/>
</dbReference>
<evidence type="ECO:0000313" key="28">
    <source>
        <dbReference type="RefSeq" id="XP_046601514.1"/>
    </source>
</evidence>
<proteinExistence type="inferred from homology"/>
<keyword evidence="15" id="KW-0829">Tyrosine-protein kinase</keyword>
<evidence type="ECO:0000313" key="27">
    <source>
        <dbReference type="RefSeq" id="XP_046601513.1"/>
    </source>
</evidence>
<dbReference type="InterPro" id="IPR036116">
    <property type="entry name" value="FN3_sf"/>
</dbReference>
<organism evidence="26 29">
    <name type="scientific">Neodiprion lecontei</name>
    <name type="common">Redheaded pine sawfly</name>
    <dbReference type="NCBI Taxonomy" id="441921"/>
    <lineage>
        <taxon>Eukaryota</taxon>
        <taxon>Metazoa</taxon>
        <taxon>Ecdysozoa</taxon>
        <taxon>Arthropoda</taxon>
        <taxon>Hexapoda</taxon>
        <taxon>Insecta</taxon>
        <taxon>Pterygota</taxon>
        <taxon>Neoptera</taxon>
        <taxon>Endopterygota</taxon>
        <taxon>Hymenoptera</taxon>
        <taxon>Tenthredinoidea</taxon>
        <taxon>Diprionidae</taxon>
        <taxon>Diprioninae</taxon>
        <taxon>Neodiprion</taxon>
    </lineage>
</organism>
<dbReference type="InterPro" id="IPR002011">
    <property type="entry name" value="Tyr_kinase_rcpt_2_CS"/>
</dbReference>
<dbReference type="CDD" id="cd00064">
    <property type="entry name" value="FU"/>
    <property type="match status" value="1"/>
</dbReference>
<evidence type="ECO:0000256" key="21">
    <source>
        <dbReference type="RuleBase" id="RU000312"/>
    </source>
</evidence>
<dbReference type="PANTHER" id="PTHR24416">
    <property type="entry name" value="TYROSINE-PROTEIN KINASE RECEPTOR"/>
    <property type="match status" value="1"/>
</dbReference>
<feature type="region of interest" description="Disordered" evidence="22">
    <location>
        <begin position="167"/>
        <end position="200"/>
    </location>
</feature>
<evidence type="ECO:0000256" key="3">
    <source>
        <dbReference type="ARBA" id="ARBA00022553"/>
    </source>
</evidence>
<comment type="catalytic activity">
    <reaction evidence="19 21">
        <text>L-tyrosyl-[protein] + ATP = O-phospho-L-tyrosyl-[protein] + ADP + H(+)</text>
        <dbReference type="Rhea" id="RHEA:10596"/>
        <dbReference type="Rhea" id="RHEA-COMP:10136"/>
        <dbReference type="Rhea" id="RHEA-COMP:20101"/>
        <dbReference type="ChEBI" id="CHEBI:15378"/>
        <dbReference type="ChEBI" id="CHEBI:30616"/>
        <dbReference type="ChEBI" id="CHEBI:46858"/>
        <dbReference type="ChEBI" id="CHEBI:61978"/>
        <dbReference type="ChEBI" id="CHEBI:456216"/>
        <dbReference type="EC" id="2.7.10.1"/>
    </reaction>
</comment>
<keyword evidence="4" id="KW-0808">Transferase</keyword>
<dbReference type="InterPro" id="IPR006211">
    <property type="entry name" value="Furin-like_Cys-rich_dom"/>
</dbReference>
<evidence type="ECO:0000256" key="6">
    <source>
        <dbReference type="ARBA" id="ARBA00022692"/>
    </source>
</evidence>
<keyword evidence="26" id="KW-1185">Reference proteome</keyword>
<evidence type="ECO:0000256" key="19">
    <source>
        <dbReference type="ARBA" id="ARBA00051243"/>
    </source>
</evidence>
<dbReference type="EC" id="2.7.10.1" evidence="21"/>
<feature type="compositionally biased region" description="Basic and acidic residues" evidence="22">
    <location>
        <begin position="92"/>
        <end position="103"/>
    </location>
</feature>
<feature type="binding site" evidence="20">
    <location>
        <position position="1324"/>
    </location>
    <ligand>
        <name>ATP</name>
        <dbReference type="ChEBI" id="CHEBI:30616"/>
    </ligand>
</feature>
<evidence type="ECO:0000256" key="9">
    <source>
        <dbReference type="ARBA" id="ARBA00022737"/>
    </source>
</evidence>
<feature type="region of interest" description="Disordered" evidence="22">
    <location>
        <begin position="1604"/>
        <end position="1643"/>
    </location>
</feature>
<evidence type="ECO:0000256" key="23">
    <source>
        <dbReference type="SAM" id="Phobius"/>
    </source>
</evidence>
<evidence type="ECO:0000259" key="25">
    <source>
        <dbReference type="PROSITE" id="PS50853"/>
    </source>
</evidence>
<dbReference type="RefSeq" id="XP_046601513.1">
    <property type="nucleotide sequence ID" value="XM_046745557.1"/>
</dbReference>
<evidence type="ECO:0000256" key="15">
    <source>
        <dbReference type="ARBA" id="ARBA00023137"/>
    </source>
</evidence>
<comment type="similarity">
    <text evidence="21">Belongs to the protein kinase superfamily. Tyr protein kinase family. Insulin receptor subfamily.</text>
</comment>
<feature type="region of interest" description="Disordered" evidence="22">
    <location>
        <begin position="1706"/>
        <end position="1738"/>
    </location>
</feature>
<dbReference type="SMART" id="SM00060">
    <property type="entry name" value="FN3"/>
    <property type="match status" value="3"/>
</dbReference>
<dbReference type="InterPro" id="IPR009030">
    <property type="entry name" value="Growth_fac_rcpt_cys_sf"/>
</dbReference>
<keyword evidence="17" id="KW-0325">Glycoprotein</keyword>
<evidence type="ECO:0000313" key="29">
    <source>
        <dbReference type="RefSeq" id="XP_046601515.1"/>
    </source>
</evidence>
<keyword evidence="13 23" id="KW-1133">Transmembrane helix</keyword>
<evidence type="ECO:0000313" key="26">
    <source>
        <dbReference type="Proteomes" id="UP000829291"/>
    </source>
</evidence>
<feature type="region of interest" description="Disordered" evidence="22">
    <location>
        <begin position="81"/>
        <end position="106"/>
    </location>
</feature>
<evidence type="ECO:0000256" key="20">
    <source>
        <dbReference type="PROSITE-ProRule" id="PRU10141"/>
    </source>
</evidence>
<feature type="region of interest" description="Disordered" evidence="22">
    <location>
        <begin position="1789"/>
        <end position="1826"/>
    </location>
</feature>
<keyword evidence="11" id="KW-0418">Kinase</keyword>
<dbReference type="SMART" id="SM00261">
    <property type="entry name" value="FU"/>
    <property type="match status" value="1"/>
</dbReference>
<feature type="transmembrane region" description="Helical" evidence="23">
    <location>
        <begin position="1231"/>
        <end position="1252"/>
    </location>
</feature>
<dbReference type="PRINTS" id="PR00109">
    <property type="entry name" value="TYRKINASE"/>
</dbReference>
<dbReference type="InterPro" id="IPR020635">
    <property type="entry name" value="Tyr_kinase_cat_dom"/>
</dbReference>
<dbReference type="Pfam" id="PF07714">
    <property type="entry name" value="PK_Tyr_Ser-Thr"/>
    <property type="match status" value="1"/>
</dbReference>
<dbReference type="RefSeq" id="XP_046601515.1">
    <property type="nucleotide sequence ID" value="XM_046745559.1"/>
</dbReference>
<dbReference type="InterPro" id="IPR006212">
    <property type="entry name" value="Furin_repeat"/>
</dbReference>
<protein>
    <recommendedName>
        <fullName evidence="21">Tyrosine-protein kinase receptor</fullName>
        <ecNumber evidence="21">2.7.10.1</ecNumber>
    </recommendedName>
</protein>
<keyword evidence="18" id="KW-0464">Manganese</keyword>
<evidence type="ECO:0000256" key="7">
    <source>
        <dbReference type="ARBA" id="ARBA00022723"/>
    </source>
</evidence>
<dbReference type="SUPFAM" id="SSF49265">
    <property type="entry name" value="Fibronectin type III"/>
    <property type="match status" value="3"/>
</dbReference>
<feature type="compositionally biased region" description="Acidic residues" evidence="22">
    <location>
        <begin position="81"/>
        <end position="91"/>
    </location>
</feature>
<evidence type="ECO:0000256" key="13">
    <source>
        <dbReference type="ARBA" id="ARBA00022989"/>
    </source>
</evidence>
<dbReference type="PROSITE" id="PS50853">
    <property type="entry name" value="FN3"/>
    <property type="match status" value="1"/>
</dbReference>
<keyword evidence="5" id="KW-0165">Cleavage on pair of basic residues</keyword>
<keyword evidence="7" id="KW-0479">Metal-binding</keyword>
<dbReference type="CDD" id="cd05032">
    <property type="entry name" value="PTKc_InsR_like"/>
    <property type="match status" value="1"/>
</dbReference>
<comment type="cofactor">
    <cofactor evidence="1">
        <name>Mn(2+)</name>
        <dbReference type="ChEBI" id="CHEBI:29035"/>
    </cofactor>
</comment>